<feature type="domain" description="NADH:ubiquinone oxidoreductase intermediate-associated protein 30" evidence="2">
    <location>
        <begin position="33"/>
        <end position="197"/>
    </location>
</feature>
<gene>
    <name evidence="3" type="ORF">PBAH0796_LOCUS3699</name>
</gene>
<evidence type="ECO:0000256" key="1">
    <source>
        <dbReference type="SAM" id="SignalP"/>
    </source>
</evidence>
<keyword evidence="1" id="KW-0732">Signal</keyword>
<dbReference type="InterPro" id="IPR013857">
    <property type="entry name" value="NADH-UbQ_OxRdtase-assoc_prot30"/>
</dbReference>
<sequence>MAHSLLVALLTASAASVLGEPKPIDMATFDGTVTHSWRTENDPVMGGQSDSKFQVKDGYGDYSGTCRIVPSLQAPGFTIALTEPPLLGRFPDISSAEGIILSLRNVQANVTTFKFAFCDSRINPFRCQFQSFKADFEVTPSADFAEVFLPWSRFSDKWSASTGAHTAENPPRAENLRSVTQLQIWTEGVAGHFHLQVKYVRAGKAPAAAIMM</sequence>
<dbReference type="EMBL" id="HBEG01006210">
    <property type="protein sequence ID" value="CAD8347960.1"/>
    <property type="molecule type" value="Transcribed_RNA"/>
</dbReference>
<proteinExistence type="predicted"/>
<reference evidence="3" key="1">
    <citation type="submission" date="2021-01" db="EMBL/GenBank/DDBJ databases">
        <authorList>
            <person name="Corre E."/>
            <person name="Pelletier E."/>
            <person name="Niang G."/>
            <person name="Scheremetjew M."/>
            <person name="Finn R."/>
            <person name="Kale V."/>
            <person name="Holt S."/>
            <person name="Cochrane G."/>
            <person name="Meng A."/>
            <person name="Brown T."/>
            <person name="Cohen L."/>
        </authorList>
    </citation>
    <scope>NUCLEOTIDE SEQUENCE</scope>
    <source>
        <strain evidence="3">Pbaha01</strain>
    </source>
</reference>
<dbReference type="InterPro" id="IPR008979">
    <property type="entry name" value="Galactose-bd-like_sf"/>
</dbReference>
<protein>
    <recommendedName>
        <fullName evidence="2">NADH:ubiquinone oxidoreductase intermediate-associated protein 30 domain-containing protein</fullName>
    </recommendedName>
</protein>
<evidence type="ECO:0000259" key="2">
    <source>
        <dbReference type="Pfam" id="PF08547"/>
    </source>
</evidence>
<accession>A0A7R9ZZB6</accession>
<dbReference type="Pfam" id="PF08547">
    <property type="entry name" value="CIA30"/>
    <property type="match status" value="1"/>
</dbReference>
<name>A0A7R9ZZB6_9DINO</name>
<evidence type="ECO:0000313" key="3">
    <source>
        <dbReference type="EMBL" id="CAD8347960.1"/>
    </source>
</evidence>
<feature type="chain" id="PRO_5031359285" description="NADH:ubiquinone oxidoreductase intermediate-associated protein 30 domain-containing protein" evidence="1">
    <location>
        <begin position="20"/>
        <end position="212"/>
    </location>
</feature>
<dbReference type="AlphaFoldDB" id="A0A7R9ZZB6"/>
<dbReference type="SUPFAM" id="SSF49785">
    <property type="entry name" value="Galactose-binding domain-like"/>
    <property type="match status" value="1"/>
</dbReference>
<organism evidence="3">
    <name type="scientific">Pyrodinium bahamense</name>
    <dbReference type="NCBI Taxonomy" id="73915"/>
    <lineage>
        <taxon>Eukaryota</taxon>
        <taxon>Sar</taxon>
        <taxon>Alveolata</taxon>
        <taxon>Dinophyceae</taxon>
        <taxon>Gonyaulacales</taxon>
        <taxon>Pyrocystaceae</taxon>
        <taxon>Pyrodinium</taxon>
    </lineage>
</organism>
<feature type="signal peptide" evidence="1">
    <location>
        <begin position="1"/>
        <end position="19"/>
    </location>
</feature>